<evidence type="ECO:0000256" key="5">
    <source>
        <dbReference type="ARBA" id="ARBA00022884"/>
    </source>
</evidence>
<evidence type="ECO:0000259" key="11">
    <source>
        <dbReference type="Pfam" id="PF12626"/>
    </source>
</evidence>
<dbReference type="InterPro" id="IPR032828">
    <property type="entry name" value="PolyA_RNA-bd"/>
</dbReference>
<evidence type="ECO:0000259" key="10">
    <source>
        <dbReference type="Pfam" id="PF01743"/>
    </source>
</evidence>
<feature type="domain" description="Poly A polymerase head" evidence="10">
    <location>
        <begin position="57"/>
        <end position="185"/>
    </location>
</feature>
<evidence type="ECO:0000256" key="9">
    <source>
        <dbReference type="SAM" id="MobiDB-lite"/>
    </source>
</evidence>
<dbReference type="Pfam" id="PF01743">
    <property type="entry name" value="PolyA_pol"/>
    <property type="match status" value="1"/>
</dbReference>
<feature type="active site" evidence="7">
    <location>
        <position position="77"/>
    </location>
</feature>
<keyword evidence="5 7" id="KW-0694">RNA-binding</keyword>
<dbReference type="EMBL" id="JH651384">
    <property type="protein sequence ID" value="EIJ36496.1"/>
    <property type="molecule type" value="Genomic_DNA"/>
</dbReference>
<dbReference type="InterPro" id="IPR025866">
    <property type="entry name" value="PolyA_pol_arg_C_dom"/>
</dbReference>
<dbReference type="Gene3D" id="1.10.3090.10">
    <property type="entry name" value="cca-adding enzyme, domain 2"/>
    <property type="match status" value="1"/>
</dbReference>
<proteinExistence type="inferred from homology"/>
<dbReference type="CDD" id="cd05398">
    <property type="entry name" value="NT_ClassII-CCAase"/>
    <property type="match status" value="1"/>
</dbReference>
<dbReference type="EC" id="2.7.7.19" evidence="7"/>
<feature type="region of interest" description="Disordered" evidence="9">
    <location>
        <begin position="420"/>
        <end position="459"/>
    </location>
</feature>
<keyword evidence="2 7" id="KW-0808">Transferase</keyword>
<dbReference type="SUPFAM" id="SSF81301">
    <property type="entry name" value="Nucleotidyltransferase"/>
    <property type="match status" value="1"/>
</dbReference>
<dbReference type="InterPro" id="IPR010206">
    <property type="entry name" value="PolA_pol_I"/>
</dbReference>
<evidence type="ECO:0000256" key="7">
    <source>
        <dbReference type="HAMAP-Rule" id="MF_00957"/>
    </source>
</evidence>
<evidence type="ECO:0000256" key="1">
    <source>
        <dbReference type="ARBA" id="ARBA00022664"/>
    </source>
</evidence>
<dbReference type="GO" id="GO:0003723">
    <property type="term" value="F:RNA binding"/>
    <property type="evidence" value="ECO:0007669"/>
    <property type="project" value="UniProtKB-UniRule"/>
</dbReference>
<evidence type="ECO:0000256" key="8">
    <source>
        <dbReference type="RuleBase" id="RU003953"/>
    </source>
</evidence>
<evidence type="ECO:0000259" key="12">
    <source>
        <dbReference type="Pfam" id="PF12627"/>
    </source>
</evidence>
<comment type="function">
    <text evidence="7">Adds poly(A) tail to the 3' end of many RNAs, which usually targets these RNAs for decay. Plays a significant role in the global control of gene expression, through influencing the rate of transcript degradation, and in the general RNA quality control.</text>
</comment>
<comment type="similarity">
    <text evidence="7 8">Belongs to the tRNA nucleotidyltransferase/poly(A) polymerase family.</text>
</comment>
<organism evidence="13 14">
    <name type="scientific">Thiothrix nivea (strain ATCC 35100 / DSM 5205 / JP2)</name>
    <dbReference type="NCBI Taxonomy" id="870187"/>
    <lineage>
        <taxon>Bacteria</taxon>
        <taxon>Pseudomonadati</taxon>
        <taxon>Pseudomonadota</taxon>
        <taxon>Gammaproteobacteria</taxon>
        <taxon>Thiotrichales</taxon>
        <taxon>Thiotrichaceae</taxon>
        <taxon>Thiothrix</taxon>
    </lineage>
</organism>
<feature type="active site" evidence="7">
    <location>
        <position position="75"/>
    </location>
</feature>
<keyword evidence="6 7" id="KW-0804">Transcription</keyword>
<evidence type="ECO:0000313" key="14">
    <source>
        <dbReference type="Proteomes" id="UP000005317"/>
    </source>
</evidence>
<dbReference type="InterPro" id="IPR052191">
    <property type="entry name" value="tRNA_ntf/polyA_polymerase_I"/>
</dbReference>
<dbReference type="Pfam" id="PF12627">
    <property type="entry name" value="PolyA_pol_RNAbd"/>
    <property type="match status" value="1"/>
</dbReference>
<dbReference type="PANTHER" id="PTHR43051:SF1">
    <property type="entry name" value="POLYNUCLEOTIDE ADENYLYLTRANSFERASE FAMILY PROTEIN"/>
    <property type="match status" value="1"/>
</dbReference>
<evidence type="ECO:0000256" key="2">
    <source>
        <dbReference type="ARBA" id="ARBA00022679"/>
    </source>
</evidence>
<keyword evidence="3 7" id="KW-0547">Nucleotide-binding</keyword>
<dbReference type="NCBIfam" id="TIGR01942">
    <property type="entry name" value="pcnB"/>
    <property type="match status" value="1"/>
</dbReference>
<evidence type="ECO:0000313" key="13">
    <source>
        <dbReference type="EMBL" id="EIJ36496.1"/>
    </source>
</evidence>
<dbReference type="PANTHER" id="PTHR43051">
    <property type="entry name" value="POLYNUCLEOTIDE ADENYLYLTRANSFERASE FAMILY PROTEIN"/>
    <property type="match status" value="1"/>
</dbReference>
<keyword evidence="4 7" id="KW-0067">ATP-binding</keyword>
<reference evidence="14" key="1">
    <citation type="journal article" date="2011" name="Stand. Genomic Sci.">
        <title>Genome sequence of the filamentous, gliding Thiothrix nivea neotype strain (JP2(T)).</title>
        <authorList>
            <person name="Lapidus A."/>
            <person name="Nolan M."/>
            <person name="Lucas S."/>
            <person name="Glavina Del Rio T."/>
            <person name="Tice H."/>
            <person name="Cheng J.F."/>
            <person name="Tapia R."/>
            <person name="Han C."/>
            <person name="Goodwin L."/>
            <person name="Pitluck S."/>
            <person name="Liolios K."/>
            <person name="Pagani I."/>
            <person name="Ivanova N."/>
            <person name="Huntemann M."/>
            <person name="Mavromatis K."/>
            <person name="Mikhailova N."/>
            <person name="Pati A."/>
            <person name="Chen A."/>
            <person name="Palaniappan K."/>
            <person name="Land M."/>
            <person name="Brambilla E.M."/>
            <person name="Rohde M."/>
            <person name="Abt B."/>
            <person name="Verbarg S."/>
            <person name="Goker M."/>
            <person name="Bristow J."/>
            <person name="Eisen J.A."/>
            <person name="Markowitz V."/>
            <person name="Hugenholtz P."/>
            <person name="Kyrpides N.C."/>
            <person name="Klenk H.P."/>
            <person name="Woyke T."/>
        </authorList>
    </citation>
    <scope>NUCLEOTIDE SEQUENCE [LARGE SCALE GENOMIC DNA]</scope>
    <source>
        <strain evidence="14">ATCC 35100 / DSM 5205 / JP2</strain>
    </source>
</reference>
<dbReference type="AlphaFoldDB" id="A0A656HLU6"/>
<dbReference type="Proteomes" id="UP000005317">
    <property type="component" value="Unassembled WGS sequence"/>
</dbReference>
<feature type="domain" description="tRNA nucleotidyltransferase/poly(A) polymerase RNA and SrmB- binding" evidence="12">
    <location>
        <begin position="212"/>
        <end position="272"/>
    </location>
</feature>
<sequence length="459" mass="51973">MSFGHIVCKTEFADPTRLMITGEAAHVPSAVHHIPADKVCGRAKDVVRRLQKAGYEAYLVGGCVRDLLLGRTPKDFDIATSARPEEIRKLFNSCRLIGRRFRLAHIYYGRDYLEVATFRAPHDEGDDGGKVNDEGRIIHDNVYGTLEEDVWRRDFTINALFYNPSNGELLDFVGGLDDLHHRKIRLIGDPEKRFREDPVRLLRAIRFAAKLGFDIEERTRTPIASLAILLEAVSSARLFDEIIKLLHSGDGLPTYRLLREYGVLQHLLPLTTESIEEDSTGNFARMVELSLGNTDQRIAEGKSVMPAFLYAVLLWHKVHLAAVSLQLKGMPEMQALHVAATDALRDQVDFTAVPRRFSNITREIWALQSRFRHRDLRRANLLLGNARFRAAYDFLCLRAEAGEQVKDDAEWWTAFQHATPEERQELSNGAQGKKAGLRRRKKRKKSSNAKAATSPPASE</sequence>
<accession>A0A656HLU6</accession>
<evidence type="ECO:0000256" key="3">
    <source>
        <dbReference type="ARBA" id="ARBA00022741"/>
    </source>
</evidence>
<dbReference type="GO" id="GO:0005524">
    <property type="term" value="F:ATP binding"/>
    <property type="evidence" value="ECO:0007669"/>
    <property type="project" value="UniProtKB-UniRule"/>
</dbReference>
<feature type="compositionally biased region" description="Basic residues" evidence="9">
    <location>
        <begin position="435"/>
        <end position="447"/>
    </location>
</feature>
<evidence type="ECO:0000256" key="6">
    <source>
        <dbReference type="ARBA" id="ARBA00023163"/>
    </source>
</evidence>
<name>A0A656HLU6_THINJ</name>
<dbReference type="Pfam" id="PF12626">
    <property type="entry name" value="PolyA_pol_arg_C"/>
    <property type="match status" value="1"/>
</dbReference>
<dbReference type="InterPro" id="IPR043519">
    <property type="entry name" value="NT_sf"/>
</dbReference>
<dbReference type="GO" id="GO:1990817">
    <property type="term" value="F:poly(A) RNA polymerase activity"/>
    <property type="evidence" value="ECO:0007669"/>
    <property type="project" value="UniProtKB-UniRule"/>
</dbReference>
<dbReference type="GO" id="GO:0006397">
    <property type="term" value="P:mRNA processing"/>
    <property type="evidence" value="ECO:0007669"/>
    <property type="project" value="UniProtKB-KW"/>
</dbReference>
<keyword evidence="14" id="KW-1185">Reference proteome</keyword>
<comment type="catalytic activity">
    <reaction evidence="7">
        <text>RNA(n) + ATP = RNA(n)-3'-adenine ribonucleotide + diphosphate</text>
        <dbReference type="Rhea" id="RHEA:11332"/>
        <dbReference type="Rhea" id="RHEA-COMP:14527"/>
        <dbReference type="Rhea" id="RHEA-COMP:17347"/>
        <dbReference type="ChEBI" id="CHEBI:30616"/>
        <dbReference type="ChEBI" id="CHEBI:33019"/>
        <dbReference type="ChEBI" id="CHEBI:140395"/>
        <dbReference type="ChEBI" id="CHEBI:173115"/>
        <dbReference type="EC" id="2.7.7.19"/>
    </reaction>
</comment>
<dbReference type="SUPFAM" id="SSF81891">
    <property type="entry name" value="Poly A polymerase C-terminal region-like"/>
    <property type="match status" value="1"/>
</dbReference>
<dbReference type="HAMAP" id="MF_00957">
    <property type="entry name" value="PolyA_pol"/>
    <property type="match status" value="1"/>
</dbReference>
<feature type="domain" description="Polymerase A arginine-rich C-terminal" evidence="11">
    <location>
        <begin position="328"/>
        <end position="444"/>
    </location>
</feature>
<dbReference type="GO" id="GO:0043633">
    <property type="term" value="P:polyadenylation-dependent RNA catabolic process"/>
    <property type="evidence" value="ECO:0007669"/>
    <property type="project" value="InterPro"/>
</dbReference>
<feature type="active site" evidence="7">
    <location>
        <position position="154"/>
    </location>
</feature>
<evidence type="ECO:0000256" key="4">
    <source>
        <dbReference type="ARBA" id="ARBA00022840"/>
    </source>
</evidence>
<dbReference type="InterPro" id="IPR002646">
    <property type="entry name" value="PolA_pol_head_dom"/>
</dbReference>
<protein>
    <recommendedName>
        <fullName evidence="7">Poly(A) polymerase I</fullName>
        <shortName evidence="7">PAP I</shortName>
        <ecNumber evidence="7">2.7.7.19</ecNumber>
    </recommendedName>
</protein>
<dbReference type="Gene3D" id="3.30.460.10">
    <property type="entry name" value="Beta Polymerase, domain 2"/>
    <property type="match status" value="1"/>
</dbReference>
<gene>
    <name evidence="7" type="primary">pcnB</name>
    <name evidence="13" type="ORF">Thini_3997</name>
</gene>
<keyword evidence="1 7" id="KW-0507">mRNA processing</keyword>